<feature type="compositionally biased region" description="Basic residues" evidence="1">
    <location>
        <begin position="173"/>
        <end position="182"/>
    </location>
</feature>
<dbReference type="EMBL" id="LR862150">
    <property type="protein sequence ID" value="CAD1832762.1"/>
    <property type="molecule type" value="Genomic_DNA"/>
</dbReference>
<accession>A0A6V7PPH0</accession>
<organism evidence="2">
    <name type="scientific">Ananas comosus var. bracteatus</name>
    <name type="common">red pineapple</name>
    <dbReference type="NCBI Taxonomy" id="296719"/>
    <lineage>
        <taxon>Eukaryota</taxon>
        <taxon>Viridiplantae</taxon>
        <taxon>Streptophyta</taxon>
        <taxon>Embryophyta</taxon>
        <taxon>Tracheophyta</taxon>
        <taxon>Spermatophyta</taxon>
        <taxon>Magnoliopsida</taxon>
        <taxon>Liliopsida</taxon>
        <taxon>Poales</taxon>
        <taxon>Bromeliaceae</taxon>
        <taxon>Bromelioideae</taxon>
        <taxon>Ananas</taxon>
    </lineage>
</organism>
<sequence>MPTMCSILAEATKTEIFATIGSCEDRELRKQLAMLADMAERQSSAMRKQAEALRRQEGRMKWLADLLIFTTSANRWSGGDPQVGDAELFSLYPEHWARGGVRNDEDEARMFELGLRPWIFQLVQPLYLQTYREVVDYTLIVERDVEIAKEEREAIDRSKDKRQAVEGANSKPSLRRPPKHPRSQSQGHGSSSYHGAPDRRQLSCCMICGGPHVPLQCPKRGGKYYQYGQEGHIRFECSRGSSSTSSIALAPAFLSHGQGTPPT</sequence>
<gene>
    <name evidence="2" type="ORF">CB5_LOCUS15973</name>
</gene>
<proteinExistence type="predicted"/>
<protein>
    <recommendedName>
        <fullName evidence="3">Retrotransposon gag domain-containing protein</fullName>
    </recommendedName>
</protein>
<feature type="region of interest" description="Disordered" evidence="1">
    <location>
        <begin position="153"/>
        <end position="196"/>
    </location>
</feature>
<reference evidence="2" key="1">
    <citation type="submission" date="2020-07" db="EMBL/GenBank/DDBJ databases">
        <authorList>
            <person name="Lin J."/>
        </authorList>
    </citation>
    <scope>NUCLEOTIDE SEQUENCE</scope>
</reference>
<feature type="compositionally biased region" description="Basic and acidic residues" evidence="1">
    <location>
        <begin position="153"/>
        <end position="164"/>
    </location>
</feature>
<feature type="compositionally biased region" description="Low complexity" evidence="1">
    <location>
        <begin position="183"/>
        <end position="195"/>
    </location>
</feature>
<evidence type="ECO:0000313" key="2">
    <source>
        <dbReference type="EMBL" id="CAD1832762.1"/>
    </source>
</evidence>
<evidence type="ECO:0008006" key="3">
    <source>
        <dbReference type="Google" id="ProtNLM"/>
    </source>
</evidence>
<evidence type="ECO:0000256" key="1">
    <source>
        <dbReference type="SAM" id="MobiDB-lite"/>
    </source>
</evidence>
<dbReference type="AlphaFoldDB" id="A0A6V7PPH0"/>
<name>A0A6V7PPH0_ANACO</name>